<proteinExistence type="predicted"/>
<dbReference type="AlphaFoldDB" id="A0A2Z4ZNY1"/>
<name>A0A2Z4ZNY1_9PSED</name>
<organism evidence="1 2">
    <name type="scientific">Pseudomonas thivervalensis</name>
    <dbReference type="NCBI Taxonomy" id="86265"/>
    <lineage>
        <taxon>Bacteria</taxon>
        <taxon>Pseudomonadati</taxon>
        <taxon>Pseudomonadota</taxon>
        <taxon>Gammaproteobacteria</taxon>
        <taxon>Pseudomonadales</taxon>
        <taxon>Pseudomonadaceae</taxon>
        <taxon>Pseudomonas</taxon>
    </lineage>
</organism>
<dbReference type="OrthoDB" id="7013189at2"/>
<gene>
    <name evidence="1" type="ORF">CEQ51_06020</name>
</gene>
<keyword evidence="2" id="KW-1185">Reference proteome</keyword>
<dbReference type="Proteomes" id="UP000251666">
    <property type="component" value="Chromosome"/>
</dbReference>
<accession>A0A2Z4ZNY1</accession>
<dbReference type="EMBL" id="CP022202">
    <property type="protein sequence ID" value="AXA59642.1"/>
    <property type="molecule type" value="Genomic_DNA"/>
</dbReference>
<reference evidence="2" key="1">
    <citation type="journal article" date="2021" name="Front. Microbiol.">
        <title>Genomic Analysis of the 1-Aminocyclopropane-1-Carboxylate Deaminase-Producing Pseudomonas thivervalensis SC5 Reveals Its Multifaceted Roles in Soil and in Beneficial Interactions With Plants.</title>
        <authorList>
            <person name="Nascimento F.X."/>
            <person name="Uron P."/>
            <person name="Glick B.R."/>
            <person name="Giachini A."/>
            <person name="Rossi M.J."/>
        </authorList>
    </citation>
    <scope>NUCLEOTIDE SEQUENCE [LARGE SCALE GENOMIC DNA]</scope>
    <source>
        <strain evidence="2">PLM3</strain>
    </source>
</reference>
<evidence type="ECO:0000313" key="2">
    <source>
        <dbReference type="Proteomes" id="UP000251666"/>
    </source>
</evidence>
<protein>
    <submittedName>
        <fullName evidence="1">Uncharacterized protein</fullName>
    </submittedName>
</protein>
<sequence>MPIKSKPNLIANRPGWLVPGCTEPCSWLPIARVGSHRHTARQAQSSRAVASGLPSGFPLFAIRKPS</sequence>
<dbReference type="KEGG" id="pthv:CE140_06175"/>
<evidence type="ECO:0000313" key="1">
    <source>
        <dbReference type="EMBL" id="AXA59642.1"/>
    </source>
</evidence>